<feature type="compositionally biased region" description="Basic and acidic residues" evidence="1">
    <location>
        <begin position="118"/>
        <end position="127"/>
    </location>
</feature>
<gene>
    <name evidence="2" type="ORF">MGYG_00170</name>
</gene>
<dbReference type="InParanoid" id="E5R398"/>
<dbReference type="RefSeq" id="XP_003176079.1">
    <property type="nucleotide sequence ID" value="XM_003176031.1"/>
</dbReference>
<evidence type="ECO:0000313" key="3">
    <source>
        <dbReference type="Proteomes" id="UP000002669"/>
    </source>
</evidence>
<organism evidence="3">
    <name type="scientific">Arthroderma gypseum (strain ATCC MYA-4604 / CBS 118893)</name>
    <name type="common">Microsporum gypseum</name>
    <dbReference type="NCBI Taxonomy" id="535722"/>
    <lineage>
        <taxon>Eukaryota</taxon>
        <taxon>Fungi</taxon>
        <taxon>Dikarya</taxon>
        <taxon>Ascomycota</taxon>
        <taxon>Pezizomycotina</taxon>
        <taxon>Eurotiomycetes</taxon>
        <taxon>Eurotiomycetidae</taxon>
        <taxon>Onygenales</taxon>
        <taxon>Arthrodermataceae</taxon>
        <taxon>Nannizzia</taxon>
    </lineage>
</organism>
<protein>
    <submittedName>
        <fullName evidence="2">Uncharacterized protein</fullName>
    </submittedName>
</protein>
<evidence type="ECO:0000313" key="2">
    <source>
        <dbReference type="EMBL" id="EFQ97127.1"/>
    </source>
</evidence>
<name>E5R398_ARTGP</name>
<dbReference type="EMBL" id="DS989822">
    <property type="protein sequence ID" value="EFQ97127.1"/>
    <property type="molecule type" value="Genomic_DNA"/>
</dbReference>
<feature type="region of interest" description="Disordered" evidence="1">
    <location>
        <begin position="25"/>
        <end position="165"/>
    </location>
</feature>
<dbReference type="VEuPathDB" id="FungiDB:MGYG_00170"/>
<keyword evidence="3" id="KW-1185">Reference proteome</keyword>
<feature type="compositionally biased region" description="Basic and acidic residues" evidence="1">
    <location>
        <begin position="48"/>
        <end position="81"/>
    </location>
</feature>
<sequence>MGDHWGMMCILRGDTPSAVRFIGCSTTKPAPRVFEYQQRQRQRRRRQSEKEKDGGQRHERADKERRRGRRGEDKRRARRGQDSSPGSTAGRPGQLTKGPFQRDNHYSRPRWWTNLTIGRDDRIRESRQGPLRSQAKTDTQTWSRWEPARAWMAATSRKPAKREGC</sequence>
<dbReference type="HOGENOM" id="CLU_1610338_0_0_1"/>
<reference evidence="3" key="1">
    <citation type="journal article" date="2012" name="MBio">
        <title>Comparative genome analysis of Trichophyton rubrum and related dermatophytes reveals candidate genes involved in infection.</title>
        <authorList>
            <person name="Martinez D.A."/>
            <person name="Oliver B.G."/>
            <person name="Graeser Y."/>
            <person name="Goldberg J.M."/>
            <person name="Li W."/>
            <person name="Martinez-Rossi N.M."/>
            <person name="Monod M."/>
            <person name="Shelest E."/>
            <person name="Barton R.C."/>
            <person name="Birch E."/>
            <person name="Brakhage A.A."/>
            <person name="Chen Z."/>
            <person name="Gurr S.J."/>
            <person name="Heiman D."/>
            <person name="Heitman J."/>
            <person name="Kosti I."/>
            <person name="Rossi A."/>
            <person name="Saif S."/>
            <person name="Samalova M."/>
            <person name="Saunders C.W."/>
            <person name="Shea T."/>
            <person name="Summerbell R.C."/>
            <person name="Xu J."/>
            <person name="Young S."/>
            <person name="Zeng Q."/>
            <person name="Birren B.W."/>
            <person name="Cuomo C.A."/>
            <person name="White T.C."/>
        </authorList>
    </citation>
    <scope>NUCLEOTIDE SEQUENCE [LARGE SCALE GENOMIC DNA]</scope>
    <source>
        <strain evidence="3">ATCC MYA-4604 / CBS 118893</strain>
    </source>
</reference>
<feature type="compositionally biased region" description="Polar residues" evidence="1">
    <location>
        <begin position="134"/>
        <end position="143"/>
    </location>
</feature>
<proteinExistence type="predicted"/>
<dbReference type="Proteomes" id="UP000002669">
    <property type="component" value="Unassembled WGS sequence"/>
</dbReference>
<dbReference type="AlphaFoldDB" id="E5R398"/>
<evidence type="ECO:0000256" key="1">
    <source>
        <dbReference type="SAM" id="MobiDB-lite"/>
    </source>
</evidence>
<accession>E5R398</accession>
<dbReference type="GeneID" id="10031391"/>